<dbReference type="Pfam" id="PF13378">
    <property type="entry name" value="MR_MLE_C"/>
    <property type="match status" value="1"/>
</dbReference>
<feature type="binding site" evidence="2">
    <location>
        <position position="263"/>
    </location>
    <ligand>
        <name>substrate</name>
    </ligand>
</feature>
<dbReference type="GO" id="GO:0046872">
    <property type="term" value="F:metal ion binding"/>
    <property type="evidence" value="ECO:0007669"/>
    <property type="project" value="UniProtKB-KW"/>
</dbReference>
<dbReference type="InterPro" id="IPR034611">
    <property type="entry name" value="D-tartrate_dehydratase"/>
</dbReference>
<dbReference type="Proteomes" id="UP001229244">
    <property type="component" value="Unassembled WGS sequence"/>
</dbReference>
<dbReference type="InterPro" id="IPR034593">
    <property type="entry name" value="DgoD-like"/>
</dbReference>
<feature type="site" description="Transition state stabilizer" evidence="4">
    <location>
        <position position="53"/>
    </location>
</feature>
<dbReference type="InterPro" id="IPR013342">
    <property type="entry name" value="Mandelate_racemase_C"/>
</dbReference>
<gene>
    <name evidence="6" type="ORF">J2S73_000083</name>
</gene>
<feature type="binding site" evidence="2">
    <location>
        <position position="99"/>
    </location>
    <ligand>
        <name>substrate</name>
    </ligand>
</feature>
<dbReference type="EMBL" id="JAUSUL010000001">
    <property type="protein sequence ID" value="MDQ0313646.1"/>
    <property type="molecule type" value="Genomic_DNA"/>
</dbReference>
<dbReference type="CDD" id="cd03326">
    <property type="entry name" value="MR_like_1"/>
    <property type="match status" value="1"/>
</dbReference>
<evidence type="ECO:0000313" key="6">
    <source>
        <dbReference type="EMBL" id="MDQ0313646.1"/>
    </source>
</evidence>
<evidence type="ECO:0000256" key="4">
    <source>
        <dbReference type="PIRSR" id="PIRSR634611-4"/>
    </source>
</evidence>
<feature type="binding site" evidence="2">
    <location>
        <position position="237"/>
    </location>
    <ligand>
        <name>substrate</name>
    </ligand>
</feature>
<dbReference type="InterPro" id="IPR036849">
    <property type="entry name" value="Enolase-like_C_sf"/>
</dbReference>
<keyword evidence="7" id="KW-1185">Reference proteome</keyword>
<dbReference type="InterPro" id="IPR029065">
    <property type="entry name" value="Enolase_C-like"/>
</dbReference>
<organism evidence="6 7">
    <name type="scientific">Amorphus orientalis</name>
    <dbReference type="NCBI Taxonomy" id="649198"/>
    <lineage>
        <taxon>Bacteria</taxon>
        <taxon>Pseudomonadati</taxon>
        <taxon>Pseudomonadota</taxon>
        <taxon>Alphaproteobacteria</taxon>
        <taxon>Hyphomicrobiales</taxon>
        <taxon>Amorphaceae</taxon>
        <taxon>Amorphus</taxon>
    </lineage>
</organism>
<dbReference type="SMART" id="SM00922">
    <property type="entry name" value="MR_MLE"/>
    <property type="match status" value="1"/>
</dbReference>
<feature type="site" description="Transition state stabilizer" evidence="4">
    <location>
        <position position="180"/>
    </location>
</feature>
<dbReference type="SFLD" id="SFLDS00001">
    <property type="entry name" value="Enolase"/>
    <property type="match status" value="1"/>
</dbReference>
<feature type="binding site" evidence="2">
    <location>
        <position position="180"/>
    </location>
    <ligand>
        <name>substrate</name>
    </ligand>
</feature>
<evidence type="ECO:0000256" key="2">
    <source>
        <dbReference type="PIRSR" id="PIRSR634611-2"/>
    </source>
</evidence>
<name>A0AAE4AQ53_9HYPH</name>
<dbReference type="SFLD" id="SFLDF00118">
    <property type="entry name" value="D-tartrate_dehydratase"/>
    <property type="match status" value="1"/>
</dbReference>
<evidence type="ECO:0000259" key="5">
    <source>
        <dbReference type="SMART" id="SM00922"/>
    </source>
</evidence>
<dbReference type="PANTHER" id="PTHR48080">
    <property type="entry name" value="D-GALACTONATE DEHYDRATASE-RELATED"/>
    <property type="match status" value="1"/>
</dbReference>
<feature type="site" description="Increases basicity of active site His" evidence="4">
    <location>
        <position position="290"/>
    </location>
</feature>
<protein>
    <submittedName>
        <fullName evidence="6">L-alanine-DL-glutamate epimerase-like enolase superfamily enzyme</fullName>
    </submittedName>
</protein>
<dbReference type="RefSeq" id="WP_306883448.1">
    <property type="nucleotide sequence ID" value="NZ_JAUSUL010000001.1"/>
</dbReference>
<evidence type="ECO:0000313" key="7">
    <source>
        <dbReference type="Proteomes" id="UP001229244"/>
    </source>
</evidence>
<dbReference type="GO" id="GO:0047808">
    <property type="term" value="F:D(-)-tartrate dehydratase activity"/>
    <property type="evidence" value="ECO:0007669"/>
    <property type="project" value="InterPro"/>
</dbReference>
<dbReference type="Gene3D" id="3.20.20.120">
    <property type="entry name" value="Enolase-like C-terminal domain"/>
    <property type="match status" value="1"/>
</dbReference>
<feature type="binding site" evidence="2">
    <location>
        <position position="19"/>
    </location>
    <ligand>
        <name>substrate</name>
    </ligand>
</feature>
<dbReference type="Gene3D" id="3.30.390.10">
    <property type="entry name" value="Enolase-like, N-terminal domain"/>
    <property type="match status" value="1"/>
</dbReference>
<keyword evidence="3" id="KW-0479">Metal-binding</keyword>
<comment type="cofactor">
    <cofactor evidence="3">
        <name>Mg(2+)</name>
        <dbReference type="ChEBI" id="CHEBI:18420"/>
    </cofactor>
    <text evidence="3">Binds 1 Mg(2+) ion per subunit.</text>
</comment>
<feature type="active site" description="acceptor" evidence="1">
    <location>
        <position position="182"/>
    </location>
</feature>
<comment type="caution">
    <text evidence="6">The sequence shown here is derived from an EMBL/GenBank/DDBJ whole genome shotgun (WGS) entry which is preliminary data.</text>
</comment>
<dbReference type="Pfam" id="PF02746">
    <property type="entry name" value="MR_MLE_N"/>
    <property type="match status" value="1"/>
</dbReference>
<feature type="binding site" evidence="2">
    <location>
        <position position="320"/>
    </location>
    <ligand>
        <name>substrate</name>
    </ligand>
</feature>
<dbReference type="SUPFAM" id="SSF54826">
    <property type="entry name" value="Enolase N-terminal domain-like"/>
    <property type="match status" value="1"/>
</dbReference>
<feature type="binding site" evidence="2">
    <location>
        <position position="53"/>
    </location>
    <ligand>
        <name>substrate</name>
    </ligand>
</feature>
<evidence type="ECO:0000256" key="1">
    <source>
        <dbReference type="PIRSR" id="PIRSR634611-1"/>
    </source>
</evidence>
<reference evidence="6" key="1">
    <citation type="submission" date="2023-07" db="EMBL/GenBank/DDBJ databases">
        <title>Genomic Encyclopedia of Type Strains, Phase IV (KMG-IV): sequencing the most valuable type-strain genomes for metagenomic binning, comparative biology and taxonomic classification.</title>
        <authorList>
            <person name="Goeker M."/>
        </authorList>
    </citation>
    <scope>NUCLEOTIDE SEQUENCE</scope>
    <source>
        <strain evidence="6">DSM 21202</strain>
    </source>
</reference>
<feature type="binding site" evidence="3">
    <location>
        <position position="237"/>
    </location>
    <ligand>
        <name>Mg(2+)</name>
        <dbReference type="ChEBI" id="CHEBI:18420"/>
    </ligand>
</feature>
<feature type="site" description="Transition state stabilizer" evidence="4">
    <location>
        <position position="339"/>
    </location>
</feature>
<sequence>MRIVDIRERSASIESDIANAYISFSKMTVSVVAVVTDRIVDGKPVVGFGFSSNGRYAQGGILRERLIPRIMEADPDSLLDADGLLDPIAVSKAALSNEKPGGHGDRAVAMGALDMAVWDATAKAAGLPLWNLLAERYSGGRADETVMVYPGGGYYYPGKGLDALQDEMRGYQDDGYSVVKMKIGGAPLKDDVERIEAVLKVVGGGHNLAVDANGRFDLETALAYSRAITPFDLFWYEEIGDPLDYALNATVSELYPGPIATGENLFSHQDLRNLLRYGGMRPDRDWIQLDPALSYGLTEYLTVLQVVDQMGWSRRRFIPHGGHQLALNMAAGLGLGGSESYPGVFHPFGGFADDCVIRDGRATLHDTPGLGVELKQVLHAHLRSILELD</sequence>
<dbReference type="PANTHER" id="PTHR48080:SF5">
    <property type="entry name" value="D(-)-TARTRATE DEHYDRATASE"/>
    <property type="match status" value="1"/>
</dbReference>
<dbReference type="InterPro" id="IPR029017">
    <property type="entry name" value="Enolase-like_N"/>
</dbReference>
<feature type="binding site" evidence="2">
    <location>
        <position position="154"/>
    </location>
    <ligand>
        <name>substrate</name>
    </ligand>
</feature>
<keyword evidence="3" id="KW-0460">Magnesium</keyword>
<dbReference type="AlphaFoldDB" id="A0AAE4AQ53"/>
<feature type="domain" description="Mandelate racemase/muconate lactonizing enzyme C-terminal" evidence="5">
    <location>
        <begin position="161"/>
        <end position="258"/>
    </location>
</feature>
<feature type="active site" description="Proton donor/acceptor" evidence="1">
    <location>
        <position position="320"/>
    </location>
</feature>
<feature type="binding site" evidence="3">
    <location>
        <position position="263"/>
    </location>
    <ligand>
        <name>Mg(2+)</name>
        <dbReference type="ChEBI" id="CHEBI:18420"/>
    </ligand>
</feature>
<evidence type="ECO:0000256" key="3">
    <source>
        <dbReference type="PIRSR" id="PIRSR634611-3"/>
    </source>
</evidence>
<proteinExistence type="predicted"/>
<dbReference type="SUPFAM" id="SSF51604">
    <property type="entry name" value="Enolase C-terminal domain-like"/>
    <property type="match status" value="1"/>
</dbReference>
<dbReference type="SFLD" id="SFLDG00179">
    <property type="entry name" value="mandelate_racemase"/>
    <property type="match status" value="1"/>
</dbReference>
<accession>A0AAE4AQ53</accession>
<dbReference type="InterPro" id="IPR013341">
    <property type="entry name" value="Mandelate_racemase_N_dom"/>
</dbReference>
<feature type="binding site" evidence="3">
    <location>
        <position position="211"/>
    </location>
    <ligand>
        <name>Mg(2+)</name>
        <dbReference type="ChEBI" id="CHEBI:18420"/>
    </ligand>
</feature>